<feature type="region of interest" description="Disordered" evidence="1">
    <location>
        <begin position="66"/>
        <end position="85"/>
    </location>
</feature>
<dbReference type="RefSeq" id="XP_062656175.1">
    <property type="nucleotide sequence ID" value="XM_062804563.1"/>
</dbReference>
<dbReference type="AlphaFoldDB" id="A0AAE0HA54"/>
<reference evidence="2" key="2">
    <citation type="submission" date="2023-06" db="EMBL/GenBank/DDBJ databases">
        <authorList>
            <consortium name="Lawrence Berkeley National Laboratory"/>
            <person name="Haridas S."/>
            <person name="Hensen N."/>
            <person name="Bonometti L."/>
            <person name="Westerberg I."/>
            <person name="Brannstrom I.O."/>
            <person name="Guillou S."/>
            <person name="Cros-Aarteil S."/>
            <person name="Calhoun S."/>
            <person name="Kuo A."/>
            <person name="Mondo S."/>
            <person name="Pangilinan J."/>
            <person name="Riley R."/>
            <person name="Labutti K."/>
            <person name="Andreopoulos B."/>
            <person name="Lipzen A."/>
            <person name="Chen C."/>
            <person name="Yanf M."/>
            <person name="Daum C."/>
            <person name="Ng V."/>
            <person name="Clum A."/>
            <person name="Steindorff A."/>
            <person name="Ohm R."/>
            <person name="Martin F."/>
            <person name="Silar P."/>
            <person name="Natvig D."/>
            <person name="Lalanne C."/>
            <person name="Gautier V."/>
            <person name="Ament-Velasquez S.L."/>
            <person name="Kruys A."/>
            <person name="Hutchinson M.I."/>
            <person name="Powell A.J."/>
            <person name="Barry K."/>
            <person name="Miller A.N."/>
            <person name="Grigoriev I.V."/>
            <person name="Debuchy R."/>
            <person name="Gladieux P."/>
            <person name="Thoren M.H."/>
            <person name="Johannesson H."/>
        </authorList>
    </citation>
    <scope>NUCLEOTIDE SEQUENCE</scope>
    <source>
        <strain evidence="2">CBS 168.71</strain>
    </source>
</reference>
<feature type="non-terminal residue" evidence="2">
    <location>
        <position position="1"/>
    </location>
</feature>
<name>A0AAE0HA54_9PEZI</name>
<evidence type="ECO:0000256" key="1">
    <source>
        <dbReference type="SAM" id="MobiDB-lite"/>
    </source>
</evidence>
<dbReference type="EMBL" id="JAUEPN010000007">
    <property type="protein sequence ID" value="KAK3292661.1"/>
    <property type="molecule type" value="Genomic_DNA"/>
</dbReference>
<accession>A0AAE0HA54</accession>
<evidence type="ECO:0000313" key="3">
    <source>
        <dbReference type="Proteomes" id="UP001278766"/>
    </source>
</evidence>
<protein>
    <submittedName>
        <fullName evidence="2">Uncharacterized protein</fullName>
    </submittedName>
</protein>
<keyword evidence="3" id="KW-1185">Reference proteome</keyword>
<proteinExistence type="predicted"/>
<dbReference type="GeneID" id="87841511"/>
<comment type="caution">
    <text evidence="2">The sequence shown here is derived from an EMBL/GenBank/DDBJ whole genome shotgun (WGS) entry which is preliminary data.</text>
</comment>
<evidence type="ECO:0000313" key="2">
    <source>
        <dbReference type="EMBL" id="KAK3292661.1"/>
    </source>
</evidence>
<sequence>MAVVRVRRPGFCWSGVRVASVVMVSSPIDGYCGGAASVVSSRCASLTRYSHSERATCSWMAGTRIKRRQAREPSPQGSRPMASRDGSVSWQSTLMYSAWSDQWLSTNARMTSSASQMDALVASLASQIEASSKGVVGGFFLAEDGVETVLVVKEPCGL</sequence>
<gene>
    <name evidence="2" type="ORF">B0H64DRAFT_407314</name>
</gene>
<dbReference type="Proteomes" id="UP001278766">
    <property type="component" value="Unassembled WGS sequence"/>
</dbReference>
<reference evidence="2" key="1">
    <citation type="journal article" date="2023" name="Mol. Phylogenet. Evol.">
        <title>Genome-scale phylogeny and comparative genomics of the fungal order Sordariales.</title>
        <authorList>
            <person name="Hensen N."/>
            <person name="Bonometti L."/>
            <person name="Westerberg I."/>
            <person name="Brannstrom I.O."/>
            <person name="Guillou S."/>
            <person name="Cros-Aarteil S."/>
            <person name="Calhoun S."/>
            <person name="Haridas S."/>
            <person name="Kuo A."/>
            <person name="Mondo S."/>
            <person name="Pangilinan J."/>
            <person name="Riley R."/>
            <person name="LaButti K."/>
            <person name="Andreopoulos B."/>
            <person name="Lipzen A."/>
            <person name="Chen C."/>
            <person name="Yan M."/>
            <person name="Daum C."/>
            <person name="Ng V."/>
            <person name="Clum A."/>
            <person name="Steindorff A."/>
            <person name="Ohm R.A."/>
            <person name="Martin F."/>
            <person name="Silar P."/>
            <person name="Natvig D.O."/>
            <person name="Lalanne C."/>
            <person name="Gautier V."/>
            <person name="Ament-Velasquez S.L."/>
            <person name="Kruys A."/>
            <person name="Hutchinson M.I."/>
            <person name="Powell A.J."/>
            <person name="Barry K."/>
            <person name="Miller A.N."/>
            <person name="Grigoriev I.V."/>
            <person name="Debuchy R."/>
            <person name="Gladieux P."/>
            <person name="Hiltunen Thoren M."/>
            <person name="Johannesson H."/>
        </authorList>
    </citation>
    <scope>NUCLEOTIDE SEQUENCE</scope>
    <source>
        <strain evidence="2">CBS 168.71</strain>
    </source>
</reference>
<organism evidence="2 3">
    <name type="scientific">Chaetomium fimeti</name>
    <dbReference type="NCBI Taxonomy" id="1854472"/>
    <lineage>
        <taxon>Eukaryota</taxon>
        <taxon>Fungi</taxon>
        <taxon>Dikarya</taxon>
        <taxon>Ascomycota</taxon>
        <taxon>Pezizomycotina</taxon>
        <taxon>Sordariomycetes</taxon>
        <taxon>Sordariomycetidae</taxon>
        <taxon>Sordariales</taxon>
        <taxon>Chaetomiaceae</taxon>
        <taxon>Chaetomium</taxon>
    </lineage>
</organism>